<keyword evidence="3" id="KW-1185">Reference proteome</keyword>
<dbReference type="InterPro" id="IPR006059">
    <property type="entry name" value="SBP"/>
</dbReference>
<dbReference type="InterPro" id="IPR006311">
    <property type="entry name" value="TAT_signal"/>
</dbReference>
<dbReference type="Pfam" id="PF13416">
    <property type="entry name" value="SBP_bac_8"/>
    <property type="match status" value="1"/>
</dbReference>
<name>A0ABY6G510_9MICO</name>
<protein>
    <submittedName>
        <fullName evidence="2">Substrate-binding domain-containing protein</fullName>
    </submittedName>
</protein>
<dbReference type="RefSeq" id="WP_263595083.1">
    <property type="nucleotide sequence ID" value="NZ_CP107020.1"/>
</dbReference>
<dbReference type="PROSITE" id="PS51318">
    <property type="entry name" value="TAT"/>
    <property type="match status" value="1"/>
</dbReference>
<dbReference type="Proteomes" id="UP001164305">
    <property type="component" value="Chromosome"/>
</dbReference>
<evidence type="ECO:0000313" key="3">
    <source>
        <dbReference type="Proteomes" id="UP001164305"/>
    </source>
</evidence>
<keyword evidence="1" id="KW-0732">Signal</keyword>
<evidence type="ECO:0000313" key="2">
    <source>
        <dbReference type="EMBL" id="UYG17876.1"/>
    </source>
</evidence>
<reference evidence="2" key="1">
    <citation type="submission" date="2022-10" db="EMBL/GenBank/DDBJ databases">
        <title>Whole-Genome Sequencing of Brachybacterium huguangmaarense BRM-3, Isolated from Betula schmidtii.</title>
        <authorList>
            <person name="Haam D."/>
        </authorList>
    </citation>
    <scope>NUCLEOTIDE SEQUENCE</scope>
    <source>
        <strain evidence="2">BRM-3</strain>
    </source>
</reference>
<proteinExistence type="predicted"/>
<dbReference type="PANTHER" id="PTHR43649">
    <property type="entry name" value="ARABINOSE-BINDING PROTEIN-RELATED"/>
    <property type="match status" value="1"/>
</dbReference>
<dbReference type="PROSITE" id="PS51257">
    <property type="entry name" value="PROKAR_LIPOPROTEIN"/>
    <property type="match status" value="1"/>
</dbReference>
<evidence type="ECO:0000256" key="1">
    <source>
        <dbReference type="SAM" id="SignalP"/>
    </source>
</evidence>
<dbReference type="PANTHER" id="PTHR43649:SF12">
    <property type="entry name" value="DIACETYLCHITOBIOSE BINDING PROTEIN DASA"/>
    <property type="match status" value="1"/>
</dbReference>
<feature type="signal peptide" evidence="1">
    <location>
        <begin position="1"/>
        <end position="25"/>
    </location>
</feature>
<dbReference type="SUPFAM" id="SSF53850">
    <property type="entry name" value="Periplasmic binding protein-like II"/>
    <property type="match status" value="1"/>
</dbReference>
<dbReference type="InterPro" id="IPR050490">
    <property type="entry name" value="Bact_solute-bd_prot1"/>
</dbReference>
<dbReference type="EMBL" id="CP107020">
    <property type="protein sequence ID" value="UYG17876.1"/>
    <property type="molecule type" value="Genomic_DNA"/>
</dbReference>
<gene>
    <name evidence="2" type="ORF">BRM3_05490</name>
</gene>
<dbReference type="Gene3D" id="3.40.190.10">
    <property type="entry name" value="Periplasmic binding protein-like II"/>
    <property type="match status" value="1"/>
</dbReference>
<organism evidence="2 3">
    <name type="scientific">Brachybacterium huguangmaarense</name>
    <dbReference type="NCBI Taxonomy" id="1652028"/>
    <lineage>
        <taxon>Bacteria</taxon>
        <taxon>Bacillati</taxon>
        <taxon>Actinomycetota</taxon>
        <taxon>Actinomycetes</taxon>
        <taxon>Micrococcales</taxon>
        <taxon>Dermabacteraceae</taxon>
        <taxon>Brachybacterium</taxon>
    </lineage>
</organism>
<sequence>MFSRRSFLSASAIGLAGAASLTACSSDGPEKMESAPSGHPVQGKTLTYDPNHLVNDGEPITLEWWLWDGDTIFGKFAEAYSAIHTNVKIKVVKQPWEDYWTKLPLALKDGGNPAIFNIHNSYHANLFPYLEPYNVDLEQLSADYTGADAHVIDGKLYYTDYGLMSGVIYYNTELWEKAGLGDADIPQTWDQLREVATKLTVAEGDTITQAGFNFNSQFNAFTPGLPYQHGQNLFAEDQKTPTFASDAMSDLIAMFTGFYDTDKVGSKDFGNDSGESFGQGQSAMVYSWTHLGGTLAQDFPDAKYNTFRTPVPEAGQQPYAFDRYNGESTLGINKNADDAAKAVAQDFLKFYLTSEENLKALCLNYHVFPMYKPLAEDADITADPQLSSLADGIEHYIWPGPMPATIEENAKTMWQDILFNGTSPDDAMKAAQAGIEKDLTSADFAAVEDKYAFYQPSH</sequence>
<feature type="chain" id="PRO_5046447417" evidence="1">
    <location>
        <begin position="26"/>
        <end position="458"/>
    </location>
</feature>
<accession>A0ABY6G510</accession>